<dbReference type="AlphaFoldDB" id="A0A392ULN5"/>
<comment type="caution">
    <text evidence="1">The sequence shown here is derived from an EMBL/GenBank/DDBJ whole genome shotgun (WGS) entry which is preliminary data.</text>
</comment>
<feature type="non-terminal residue" evidence="1">
    <location>
        <position position="66"/>
    </location>
</feature>
<keyword evidence="2" id="KW-1185">Reference proteome</keyword>
<reference evidence="1 2" key="1">
    <citation type="journal article" date="2018" name="Front. Plant Sci.">
        <title>Red Clover (Trifolium pratense) and Zigzag Clover (T. medium) - A Picture of Genomic Similarities and Differences.</title>
        <authorList>
            <person name="Dluhosova J."/>
            <person name="Istvanek J."/>
            <person name="Nedelnik J."/>
            <person name="Repkova J."/>
        </authorList>
    </citation>
    <scope>NUCLEOTIDE SEQUENCE [LARGE SCALE GENOMIC DNA]</scope>
    <source>
        <strain evidence="2">cv. 10/8</strain>
        <tissue evidence="1">Leaf</tissue>
    </source>
</reference>
<dbReference type="EMBL" id="LXQA010862959">
    <property type="protein sequence ID" value="MCI74543.1"/>
    <property type="molecule type" value="Genomic_DNA"/>
</dbReference>
<evidence type="ECO:0000313" key="2">
    <source>
        <dbReference type="Proteomes" id="UP000265520"/>
    </source>
</evidence>
<evidence type="ECO:0000313" key="1">
    <source>
        <dbReference type="EMBL" id="MCI74543.1"/>
    </source>
</evidence>
<protein>
    <recommendedName>
        <fullName evidence="3">Gag-pol polyprotein</fullName>
    </recommendedName>
</protein>
<dbReference type="Proteomes" id="UP000265520">
    <property type="component" value="Unassembled WGS sequence"/>
</dbReference>
<dbReference type="PANTHER" id="PTHR11439">
    <property type="entry name" value="GAG-POL-RELATED RETROTRANSPOSON"/>
    <property type="match status" value="1"/>
</dbReference>
<dbReference type="PANTHER" id="PTHR11439:SF483">
    <property type="entry name" value="PEPTIDE SYNTHASE GLIP-LIKE, PUTATIVE (AFU_ORTHOLOGUE AFUA_3G12920)-RELATED"/>
    <property type="match status" value="1"/>
</dbReference>
<proteinExistence type="predicted"/>
<sequence length="66" mass="7357">MVGSLMYLLATRHDLAYSVCLVARYMDGPTELHVAAVKRILRYLKGTLTDGILYKNEASQNLELVG</sequence>
<evidence type="ECO:0008006" key="3">
    <source>
        <dbReference type="Google" id="ProtNLM"/>
    </source>
</evidence>
<organism evidence="1 2">
    <name type="scientific">Trifolium medium</name>
    <dbReference type="NCBI Taxonomy" id="97028"/>
    <lineage>
        <taxon>Eukaryota</taxon>
        <taxon>Viridiplantae</taxon>
        <taxon>Streptophyta</taxon>
        <taxon>Embryophyta</taxon>
        <taxon>Tracheophyta</taxon>
        <taxon>Spermatophyta</taxon>
        <taxon>Magnoliopsida</taxon>
        <taxon>eudicotyledons</taxon>
        <taxon>Gunneridae</taxon>
        <taxon>Pentapetalae</taxon>
        <taxon>rosids</taxon>
        <taxon>fabids</taxon>
        <taxon>Fabales</taxon>
        <taxon>Fabaceae</taxon>
        <taxon>Papilionoideae</taxon>
        <taxon>50 kb inversion clade</taxon>
        <taxon>NPAAA clade</taxon>
        <taxon>Hologalegina</taxon>
        <taxon>IRL clade</taxon>
        <taxon>Trifolieae</taxon>
        <taxon>Trifolium</taxon>
    </lineage>
</organism>
<accession>A0A392ULN5</accession>
<name>A0A392ULN5_9FABA</name>